<dbReference type="AlphaFoldDB" id="A0A4S4M5U9"/>
<gene>
    <name evidence="2" type="ORF">EW146_g2762</name>
</gene>
<organism evidence="2 3">
    <name type="scientific">Bondarzewia mesenterica</name>
    <dbReference type="NCBI Taxonomy" id="1095465"/>
    <lineage>
        <taxon>Eukaryota</taxon>
        <taxon>Fungi</taxon>
        <taxon>Dikarya</taxon>
        <taxon>Basidiomycota</taxon>
        <taxon>Agaricomycotina</taxon>
        <taxon>Agaricomycetes</taxon>
        <taxon>Russulales</taxon>
        <taxon>Bondarzewiaceae</taxon>
        <taxon>Bondarzewia</taxon>
    </lineage>
</organism>
<dbReference type="Proteomes" id="UP000310158">
    <property type="component" value="Unassembled WGS sequence"/>
</dbReference>
<evidence type="ECO:0000313" key="2">
    <source>
        <dbReference type="EMBL" id="THH18180.1"/>
    </source>
</evidence>
<evidence type="ECO:0008006" key="4">
    <source>
        <dbReference type="Google" id="ProtNLM"/>
    </source>
</evidence>
<dbReference type="OrthoDB" id="3252971at2759"/>
<accession>A0A4S4M5U9</accession>
<dbReference type="EMBL" id="SGPL01000084">
    <property type="protein sequence ID" value="THH18180.1"/>
    <property type="molecule type" value="Genomic_DNA"/>
</dbReference>
<evidence type="ECO:0000256" key="1">
    <source>
        <dbReference type="SAM" id="MobiDB-lite"/>
    </source>
</evidence>
<reference evidence="2 3" key="1">
    <citation type="submission" date="2019-02" db="EMBL/GenBank/DDBJ databases">
        <title>Genome sequencing of the rare red list fungi Bondarzewia mesenterica.</title>
        <authorList>
            <person name="Buettner E."/>
            <person name="Kellner H."/>
        </authorList>
    </citation>
    <scope>NUCLEOTIDE SEQUENCE [LARGE SCALE GENOMIC DNA]</scope>
    <source>
        <strain evidence="2 3">DSM 108281</strain>
    </source>
</reference>
<dbReference type="SUPFAM" id="SSF110296">
    <property type="entry name" value="Oligoxyloglucan reducing end-specific cellobiohydrolase"/>
    <property type="match status" value="1"/>
</dbReference>
<feature type="region of interest" description="Disordered" evidence="1">
    <location>
        <begin position="54"/>
        <end position="73"/>
    </location>
</feature>
<proteinExistence type="predicted"/>
<evidence type="ECO:0000313" key="3">
    <source>
        <dbReference type="Proteomes" id="UP000310158"/>
    </source>
</evidence>
<sequence length="73" mass="8026">MSTDPRRYSSTDGGKTWTRELYGLEANLCSMAILNDGFGFFSTTLKVSFPKSLTAADLDEPPPPPSWLSKARP</sequence>
<protein>
    <recommendedName>
        <fullName evidence="4">Sortilin N-terminal domain-containing protein</fullName>
    </recommendedName>
</protein>
<comment type="caution">
    <text evidence="2">The sequence shown here is derived from an EMBL/GenBank/DDBJ whole genome shotgun (WGS) entry which is preliminary data.</text>
</comment>
<name>A0A4S4M5U9_9AGAM</name>
<keyword evidence="3" id="KW-1185">Reference proteome</keyword>